<proteinExistence type="predicted"/>
<keyword evidence="2" id="KW-1185">Reference proteome</keyword>
<dbReference type="AlphaFoldDB" id="A0A4Y2CUY1"/>
<reference evidence="1 2" key="1">
    <citation type="journal article" date="2019" name="Sci. Rep.">
        <title>Orb-weaving spider Araneus ventricosus genome elucidates the spidroin gene catalogue.</title>
        <authorList>
            <person name="Kono N."/>
            <person name="Nakamura H."/>
            <person name="Ohtoshi R."/>
            <person name="Moran D.A.P."/>
            <person name="Shinohara A."/>
            <person name="Yoshida Y."/>
            <person name="Fujiwara M."/>
            <person name="Mori M."/>
            <person name="Tomita M."/>
            <person name="Arakawa K."/>
        </authorList>
    </citation>
    <scope>NUCLEOTIDE SEQUENCE [LARGE SCALE GENOMIC DNA]</scope>
</reference>
<organism evidence="1 2">
    <name type="scientific">Araneus ventricosus</name>
    <name type="common">Orbweaver spider</name>
    <name type="synonym">Epeira ventricosa</name>
    <dbReference type="NCBI Taxonomy" id="182803"/>
    <lineage>
        <taxon>Eukaryota</taxon>
        <taxon>Metazoa</taxon>
        <taxon>Ecdysozoa</taxon>
        <taxon>Arthropoda</taxon>
        <taxon>Chelicerata</taxon>
        <taxon>Arachnida</taxon>
        <taxon>Araneae</taxon>
        <taxon>Araneomorphae</taxon>
        <taxon>Entelegynae</taxon>
        <taxon>Araneoidea</taxon>
        <taxon>Araneidae</taxon>
        <taxon>Araneus</taxon>
    </lineage>
</organism>
<gene>
    <name evidence="1" type="ORF">AVEN_101424_1</name>
</gene>
<accession>A0A4Y2CUY1</accession>
<sequence>MAVIRIAAILKPSSMADIWRLFGWLARFLTFGEKPPRYLKSYLKLSWKTAFMFLVEAKITFLGRALPSLQAINVAHSRLLDYSVFWGFAISETFRITWVSVNRGSTVSSISQFVNLGQATSQQR</sequence>
<evidence type="ECO:0000313" key="2">
    <source>
        <dbReference type="Proteomes" id="UP000499080"/>
    </source>
</evidence>
<name>A0A4Y2CUY1_ARAVE</name>
<protein>
    <submittedName>
        <fullName evidence="1">Uncharacterized protein</fullName>
    </submittedName>
</protein>
<dbReference type="EMBL" id="BGPR01000255">
    <property type="protein sequence ID" value="GBM08291.1"/>
    <property type="molecule type" value="Genomic_DNA"/>
</dbReference>
<comment type="caution">
    <text evidence="1">The sequence shown here is derived from an EMBL/GenBank/DDBJ whole genome shotgun (WGS) entry which is preliminary data.</text>
</comment>
<evidence type="ECO:0000313" key="1">
    <source>
        <dbReference type="EMBL" id="GBM08291.1"/>
    </source>
</evidence>
<dbReference type="Proteomes" id="UP000499080">
    <property type="component" value="Unassembled WGS sequence"/>
</dbReference>